<feature type="region of interest" description="Disordered" evidence="1">
    <location>
        <begin position="432"/>
        <end position="451"/>
    </location>
</feature>
<gene>
    <name evidence="2" type="ORF">EKH83_09285</name>
</gene>
<evidence type="ECO:0000313" key="3">
    <source>
        <dbReference type="Proteomes" id="UP000290848"/>
    </source>
</evidence>
<organism evidence="2 3">
    <name type="scientific">Arcticibacter tournemirensis</name>
    <dbReference type="NCBI Taxonomy" id="699437"/>
    <lineage>
        <taxon>Bacteria</taxon>
        <taxon>Pseudomonadati</taxon>
        <taxon>Bacteroidota</taxon>
        <taxon>Sphingobacteriia</taxon>
        <taxon>Sphingobacteriales</taxon>
        <taxon>Sphingobacteriaceae</taxon>
        <taxon>Arcticibacter</taxon>
    </lineage>
</organism>
<sequence>MKTNNLKWVLLLVAGTTFGLTSCKKEPGSNGDFSKSTKAPIDYSALPEVHLSGVYTSTRVLSPDTLYLLDGVVYFSGSNARLYIKAGTHVVTGNPVTYGGRSLKGVLVIAKNARIYANGNQSNTSLASYNPDSTIVFGPHPDNTAPVPGDFGGVVLLGNAPTNAPTSTVIEGIPTSPPADVTYGGSVSNDNSGVLRFARIEYAGFLLSPDNEINGLTLGGVGSGTTINHVQVSFSNDDSFEFFGGTVNADHLIALAGTDDDFDFDNGYSGSIQYAIALKDPFSSHTVSGGSSDANGIESDNNAGSTSTPPLTRPTLSNFTILGYSSNGSVADLEKGAHFRRLSGVNLQNSIIGGYATGAHFENITTTGSAFQYNVVHAYTTAFNPASGTGVPAIFANNQTGSSSSANTYLKLGTSPFYTEDPYNPLDLRPLTGSPALTGGNTAGGGTSYRGAIDPAATSTNIWTLNWTDFTPSF</sequence>
<comment type="caution">
    <text evidence="2">The sequence shown here is derived from an EMBL/GenBank/DDBJ whole genome shotgun (WGS) entry which is preliminary data.</text>
</comment>
<dbReference type="PANTHER" id="PTHR41339">
    <property type="entry name" value="LIPL48"/>
    <property type="match status" value="1"/>
</dbReference>
<proteinExistence type="predicted"/>
<evidence type="ECO:0000256" key="1">
    <source>
        <dbReference type="SAM" id="MobiDB-lite"/>
    </source>
</evidence>
<dbReference type="Proteomes" id="UP000290848">
    <property type="component" value="Unassembled WGS sequence"/>
</dbReference>
<accession>A0A4Q0MA13</accession>
<evidence type="ECO:0008006" key="4">
    <source>
        <dbReference type="Google" id="ProtNLM"/>
    </source>
</evidence>
<name>A0A4Q0MA13_9SPHI</name>
<feature type="region of interest" description="Disordered" evidence="1">
    <location>
        <begin position="287"/>
        <end position="310"/>
    </location>
</feature>
<dbReference type="RefSeq" id="WP_128769143.1">
    <property type="nucleotide sequence ID" value="NZ_RXOC01000005.1"/>
</dbReference>
<protein>
    <recommendedName>
        <fullName evidence="4">T9SS C-terminal target domain-containing protein</fullName>
    </recommendedName>
</protein>
<dbReference type="EMBL" id="RXOC01000005">
    <property type="protein sequence ID" value="RXF70070.1"/>
    <property type="molecule type" value="Genomic_DNA"/>
</dbReference>
<dbReference type="PANTHER" id="PTHR41339:SF1">
    <property type="entry name" value="SECRETED PROTEIN"/>
    <property type="match status" value="1"/>
</dbReference>
<feature type="compositionally biased region" description="Polar residues" evidence="1">
    <location>
        <begin position="287"/>
        <end position="304"/>
    </location>
</feature>
<reference evidence="2 3" key="1">
    <citation type="submission" date="2018-12" db="EMBL/GenBank/DDBJ databases">
        <title>The Draft Genome Sequence of the Soil Bacterium Pedobacter tournemirensis R1.</title>
        <authorList>
            <person name="He J."/>
        </authorList>
    </citation>
    <scope>NUCLEOTIDE SEQUENCE [LARGE SCALE GENOMIC DNA]</scope>
    <source>
        <strain evidence="2 3">R1</strain>
    </source>
</reference>
<dbReference type="AlphaFoldDB" id="A0A4Q0MA13"/>
<dbReference type="PROSITE" id="PS51257">
    <property type="entry name" value="PROKAR_LIPOPROTEIN"/>
    <property type="match status" value="1"/>
</dbReference>
<evidence type="ECO:0000313" key="2">
    <source>
        <dbReference type="EMBL" id="RXF70070.1"/>
    </source>
</evidence>